<dbReference type="SUPFAM" id="SSF52540">
    <property type="entry name" value="P-loop containing nucleoside triphosphate hydrolases"/>
    <property type="match status" value="1"/>
</dbReference>
<dbReference type="GO" id="GO:0051782">
    <property type="term" value="P:negative regulation of cell division"/>
    <property type="evidence" value="ECO:0007669"/>
    <property type="project" value="TreeGrafter"/>
</dbReference>
<evidence type="ECO:0000313" key="4">
    <source>
        <dbReference type="EMBL" id="CAB4614115.1"/>
    </source>
</evidence>
<dbReference type="Gene3D" id="3.40.50.300">
    <property type="entry name" value="P-loop containing nucleotide triphosphate hydrolases"/>
    <property type="match status" value="1"/>
</dbReference>
<dbReference type="PANTHER" id="PTHR43384">
    <property type="entry name" value="SEPTUM SITE-DETERMINING PROTEIN MIND HOMOLOG, CHLOROPLASTIC-RELATED"/>
    <property type="match status" value="1"/>
</dbReference>
<dbReference type="AlphaFoldDB" id="A0A6J6HRP4"/>
<dbReference type="GO" id="GO:0005829">
    <property type="term" value="C:cytosol"/>
    <property type="evidence" value="ECO:0007669"/>
    <property type="project" value="TreeGrafter"/>
</dbReference>
<evidence type="ECO:0000256" key="2">
    <source>
        <dbReference type="ARBA" id="ARBA00022840"/>
    </source>
</evidence>
<reference evidence="4" key="1">
    <citation type="submission" date="2020-05" db="EMBL/GenBank/DDBJ databases">
        <authorList>
            <person name="Chiriac C."/>
            <person name="Salcher M."/>
            <person name="Ghai R."/>
            <person name="Kavagutti S V."/>
        </authorList>
    </citation>
    <scope>NUCLEOTIDE SEQUENCE</scope>
</reference>
<keyword evidence="2" id="KW-0067">ATP-binding</keyword>
<evidence type="ECO:0000256" key="1">
    <source>
        <dbReference type="ARBA" id="ARBA00022741"/>
    </source>
</evidence>
<accession>A0A6J6HRP4</accession>
<sequence>MKQIGIILAAPLLSFEAELIRLAQHMGLQVIRRPLDAAELLGVASIEPLTPVVIGSGLPRCDAAVVELLQRGDRRVIGIATTDDEHRLLNQMGVTCVLEGITPENILADLLTCVGFGEVHPQSLAKMELRESIGKGVWSTGAWAANPQGVVESELPTQEPISVAIDTHAHRDVGRVIAVWGPQGAPGRTLTALSLSRHLASMGKRVCLIDADTVAPALTVLTGIVEDASGIVVACRYAQRGSLTGQSFVQLARPIDRECWLIGGISHPDRWEELDARALKDVLNIARTTFDYVVVDVGFGVASSRESNNLLEVPRYLAASSALAQADAVIAVTQSSPLGMSRLLQELSTVESQVTGLLAIAIRQTTQGSSHEAVQSLRAYGVQQEILELPDLQAFLSPMTRIRGNRSRFNRNQRKQWRQLEHWCTRLHQGEGNTTIKVPTLANL</sequence>
<keyword evidence="1" id="KW-0547">Nucleotide-binding</keyword>
<dbReference type="EMBL" id="CAEZWR010000028">
    <property type="protein sequence ID" value="CAB4658178.1"/>
    <property type="molecule type" value="Genomic_DNA"/>
</dbReference>
<dbReference type="GO" id="GO:0009898">
    <property type="term" value="C:cytoplasmic side of plasma membrane"/>
    <property type="evidence" value="ECO:0007669"/>
    <property type="project" value="TreeGrafter"/>
</dbReference>
<name>A0A6J6HRP4_9ZZZZ</name>
<proteinExistence type="predicted"/>
<evidence type="ECO:0000259" key="3">
    <source>
        <dbReference type="Pfam" id="PF01656"/>
    </source>
</evidence>
<organism evidence="4">
    <name type="scientific">freshwater metagenome</name>
    <dbReference type="NCBI Taxonomy" id="449393"/>
    <lineage>
        <taxon>unclassified sequences</taxon>
        <taxon>metagenomes</taxon>
        <taxon>ecological metagenomes</taxon>
    </lineage>
</organism>
<dbReference type="InterPro" id="IPR002586">
    <property type="entry name" value="CobQ/CobB/MinD/ParA_Nub-bd_dom"/>
</dbReference>
<dbReference type="GO" id="GO:0005524">
    <property type="term" value="F:ATP binding"/>
    <property type="evidence" value="ECO:0007669"/>
    <property type="project" value="UniProtKB-KW"/>
</dbReference>
<gene>
    <name evidence="4" type="ORF">UFOPK1908_00258</name>
    <name evidence="5" type="ORF">UFOPK2282_00367</name>
</gene>
<dbReference type="EMBL" id="CAEZVB010000005">
    <property type="protein sequence ID" value="CAB4614115.1"/>
    <property type="molecule type" value="Genomic_DNA"/>
</dbReference>
<dbReference type="InterPro" id="IPR027417">
    <property type="entry name" value="P-loop_NTPase"/>
</dbReference>
<dbReference type="Pfam" id="PF01656">
    <property type="entry name" value="CbiA"/>
    <property type="match status" value="1"/>
</dbReference>
<dbReference type="PANTHER" id="PTHR43384:SF6">
    <property type="entry name" value="SEPTUM SITE-DETERMINING PROTEIN MIND HOMOLOG, CHLOROPLASTIC"/>
    <property type="match status" value="1"/>
</dbReference>
<dbReference type="InterPro" id="IPR050625">
    <property type="entry name" value="ParA/MinD_ATPase"/>
</dbReference>
<dbReference type="GO" id="GO:0016887">
    <property type="term" value="F:ATP hydrolysis activity"/>
    <property type="evidence" value="ECO:0007669"/>
    <property type="project" value="TreeGrafter"/>
</dbReference>
<feature type="domain" description="CobQ/CobB/MinD/ParA nucleotide binding" evidence="3">
    <location>
        <begin position="177"/>
        <end position="351"/>
    </location>
</feature>
<evidence type="ECO:0000313" key="5">
    <source>
        <dbReference type="EMBL" id="CAB4658178.1"/>
    </source>
</evidence>
<protein>
    <submittedName>
        <fullName evidence="4">Unannotated protein</fullName>
    </submittedName>
</protein>